<protein>
    <submittedName>
        <fullName evidence="3">DUF4328 domain-containing protein</fullName>
    </submittedName>
</protein>
<name>A0ABV6N008_9PSEU</name>
<comment type="caution">
    <text evidence="3">The sequence shown here is derived from an EMBL/GenBank/DDBJ whole genome shotgun (WGS) entry which is preliminary data.</text>
</comment>
<evidence type="ECO:0000259" key="2">
    <source>
        <dbReference type="Pfam" id="PF14219"/>
    </source>
</evidence>
<dbReference type="RefSeq" id="WP_273934690.1">
    <property type="nucleotide sequence ID" value="NZ_CP097263.1"/>
</dbReference>
<organism evidence="3 4">
    <name type="scientific">Kutzneria chonburiensis</name>
    <dbReference type="NCBI Taxonomy" id="1483604"/>
    <lineage>
        <taxon>Bacteria</taxon>
        <taxon>Bacillati</taxon>
        <taxon>Actinomycetota</taxon>
        <taxon>Actinomycetes</taxon>
        <taxon>Pseudonocardiales</taxon>
        <taxon>Pseudonocardiaceae</taxon>
        <taxon>Kutzneria</taxon>
    </lineage>
</organism>
<keyword evidence="1" id="KW-1133">Transmembrane helix</keyword>
<accession>A0ABV6N008</accession>
<dbReference type="EMBL" id="JBHLUD010000009">
    <property type="protein sequence ID" value="MFC0545381.1"/>
    <property type="molecule type" value="Genomic_DNA"/>
</dbReference>
<evidence type="ECO:0000313" key="3">
    <source>
        <dbReference type="EMBL" id="MFC0545381.1"/>
    </source>
</evidence>
<keyword evidence="4" id="KW-1185">Reference proteome</keyword>
<gene>
    <name evidence="3" type="ORF">ACFFH7_27990</name>
</gene>
<feature type="transmembrane region" description="Helical" evidence="1">
    <location>
        <begin position="171"/>
        <end position="192"/>
    </location>
</feature>
<proteinExistence type="predicted"/>
<dbReference type="Pfam" id="PF14219">
    <property type="entry name" value="DUF4328"/>
    <property type="match status" value="1"/>
</dbReference>
<keyword evidence="1" id="KW-0472">Membrane</keyword>
<evidence type="ECO:0000313" key="4">
    <source>
        <dbReference type="Proteomes" id="UP001589810"/>
    </source>
</evidence>
<reference evidence="3 4" key="1">
    <citation type="submission" date="2024-09" db="EMBL/GenBank/DDBJ databases">
        <authorList>
            <person name="Sun Q."/>
            <person name="Mori K."/>
        </authorList>
    </citation>
    <scope>NUCLEOTIDE SEQUENCE [LARGE SCALE GENOMIC DNA]</scope>
    <source>
        <strain evidence="3 4">TBRC 1432</strain>
    </source>
</reference>
<dbReference type="InterPro" id="IPR025565">
    <property type="entry name" value="DUF4328"/>
</dbReference>
<keyword evidence="1" id="KW-0812">Transmembrane</keyword>
<feature type="transmembrane region" description="Helical" evidence="1">
    <location>
        <begin position="12"/>
        <end position="32"/>
    </location>
</feature>
<feature type="domain" description="DUF4328" evidence="2">
    <location>
        <begin position="46"/>
        <end position="197"/>
    </location>
</feature>
<feature type="transmembrane region" description="Helical" evidence="1">
    <location>
        <begin position="89"/>
        <end position="113"/>
    </location>
</feature>
<feature type="transmembrane region" description="Helical" evidence="1">
    <location>
        <begin position="125"/>
        <end position="145"/>
    </location>
</feature>
<dbReference type="Proteomes" id="UP001589810">
    <property type="component" value="Unassembled WGS sequence"/>
</dbReference>
<sequence>MTYEQPAVVRPNGGLASLVQVAIGLSAVVHVGATQSDFRVQNPVVTMVFMAVDALVLAGAAGLFIAWLWQAWGNAEVIVAPRKMRWQRGWTIGSWFVPLANFVLPALVVANVADASSGWRRSSRRFVTLWWLLFLITEIAGHGYFNTYSWVTRGGEIVEYHVQRYTLHSTLSLWIVMTVLEAATTVMAILLVRRITAMQTAAATAPSTAT</sequence>
<evidence type="ECO:0000256" key="1">
    <source>
        <dbReference type="SAM" id="Phobius"/>
    </source>
</evidence>
<feature type="transmembrane region" description="Helical" evidence="1">
    <location>
        <begin position="44"/>
        <end position="69"/>
    </location>
</feature>